<name>A0AA38W4W4_9ASTR</name>
<evidence type="ECO:0000256" key="1">
    <source>
        <dbReference type="SAM" id="MobiDB-lite"/>
    </source>
</evidence>
<gene>
    <name evidence="3" type="ORF">OSB04_019280</name>
</gene>
<dbReference type="AlphaFoldDB" id="A0AA38W4W4"/>
<evidence type="ECO:0000313" key="4">
    <source>
        <dbReference type="Proteomes" id="UP001172457"/>
    </source>
</evidence>
<reference evidence="3" key="1">
    <citation type="submission" date="2023-03" db="EMBL/GenBank/DDBJ databases">
        <title>Chromosome-scale reference genome and RAD-based genetic map of yellow starthistle (Centaurea solstitialis) reveal putative structural variation and QTLs associated with invader traits.</title>
        <authorList>
            <person name="Reatini B."/>
            <person name="Cang F.A."/>
            <person name="Jiang Q."/>
            <person name="Mckibben M.T.W."/>
            <person name="Barker M.S."/>
            <person name="Rieseberg L.H."/>
            <person name="Dlugosch K.M."/>
        </authorList>
    </citation>
    <scope>NUCLEOTIDE SEQUENCE</scope>
    <source>
        <strain evidence="3">CAN-66</strain>
        <tissue evidence="3">Leaf</tissue>
    </source>
</reference>
<sequence>MKDGECKDDSVKNVANESISHEKEIAQGSIKPNHGTDALSSSNERTVELEKQLDVERQGSESTFEEFKHLSVKIKMKDEESKELSITTCQLAYPSLRNIVARGRVYYSSEIQTNHGVALKDDCYRVSIDE</sequence>
<dbReference type="InterPro" id="IPR058352">
    <property type="entry name" value="DUF8039"/>
</dbReference>
<feature type="region of interest" description="Disordered" evidence="1">
    <location>
        <begin position="1"/>
        <end position="46"/>
    </location>
</feature>
<evidence type="ECO:0000313" key="3">
    <source>
        <dbReference type="EMBL" id="KAJ9546737.1"/>
    </source>
</evidence>
<dbReference type="Proteomes" id="UP001172457">
    <property type="component" value="Chromosome 5"/>
</dbReference>
<accession>A0AA38W4W4</accession>
<dbReference type="Pfam" id="PF26133">
    <property type="entry name" value="DUF8039"/>
    <property type="match status" value="1"/>
</dbReference>
<proteinExistence type="predicted"/>
<comment type="caution">
    <text evidence="3">The sequence shown here is derived from an EMBL/GenBank/DDBJ whole genome shotgun (WGS) entry which is preliminary data.</text>
</comment>
<keyword evidence="4" id="KW-1185">Reference proteome</keyword>
<feature type="domain" description="DUF8039" evidence="2">
    <location>
        <begin position="85"/>
        <end position="130"/>
    </location>
</feature>
<evidence type="ECO:0000259" key="2">
    <source>
        <dbReference type="Pfam" id="PF26133"/>
    </source>
</evidence>
<organism evidence="3 4">
    <name type="scientific">Centaurea solstitialis</name>
    <name type="common">yellow star-thistle</name>
    <dbReference type="NCBI Taxonomy" id="347529"/>
    <lineage>
        <taxon>Eukaryota</taxon>
        <taxon>Viridiplantae</taxon>
        <taxon>Streptophyta</taxon>
        <taxon>Embryophyta</taxon>
        <taxon>Tracheophyta</taxon>
        <taxon>Spermatophyta</taxon>
        <taxon>Magnoliopsida</taxon>
        <taxon>eudicotyledons</taxon>
        <taxon>Gunneridae</taxon>
        <taxon>Pentapetalae</taxon>
        <taxon>asterids</taxon>
        <taxon>campanulids</taxon>
        <taxon>Asterales</taxon>
        <taxon>Asteraceae</taxon>
        <taxon>Carduoideae</taxon>
        <taxon>Cardueae</taxon>
        <taxon>Centaureinae</taxon>
        <taxon>Centaurea</taxon>
    </lineage>
</organism>
<feature type="compositionally biased region" description="Basic and acidic residues" evidence="1">
    <location>
        <begin position="1"/>
        <end position="11"/>
    </location>
</feature>
<dbReference type="EMBL" id="JARYMX010000005">
    <property type="protein sequence ID" value="KAJ9546737.1"/>
    <property type="molecule type" value="Genomic_DNA"/>
</dbReference>
<protein>
    <recommendedName>
        <fullName evidence="2">DUF8039 domain-containing protein</fullName>
    </recommendedName>
</protein>